<evidence type="ECO:0000313" key="1">
    <source>
        <dbReference type="EMBL" id="GHE56547.1"/>
    </source>
</evidence>
<evidence type="ECO:0000313" key="2">
    <source>
        <dbReference type="Proteomes" id="UP000658258"/>
    </source>
</evidence>
<dbReference type="RefSeq" id="WP_189629018.1">
    <property type="nucleotide sequence ID" value="NZ_BNAG01000001.1"/>
</dbReference>
<reference evidence="2" key="1">
    <citation type="journal article" date="2019" name="Int. J. Syst. Evol. Microbiol.">
        <title>The Global Catalogue of Microorganisms (GCM) 10K type strain sequencing project: providing services to taxonomists for standard genome sequencing and annotation.</title>
        <authorList>
            <consortium name="The Broad Institute Genomics Platform"/>
            <consortium name="The Broad Institute Genome Sequencing Center for Infectious Disease"/>
            <person name="Wu L."/>
            <person name="Ma J."/>
        </authorList>
    </citation>
    <scope>NUCLEOTIDE SEQUENCE [LARGE SCALE GENOMIC DNA]</scope>
    <source>
        <strain evidence="2">CGMCC 1.15111</strain>
    </source>
</reference>
<comment type="caution">
    <text evidence="1">The sequence shown here is derived from an EMBL/GenBank/DDBJ whole genome shotgun (WGS) entry which is preliminary data.</text>
</comment>
<keyword evidence="2" id="KW-1185">Reference proteome</keyword>
<accession>A0ABQ3I7D8</accession>
<organism evidence="1 2">
    <name type="scientific">Roseivirga thermotolerans</name>
    <dbReference type="NCBI Taxonomy" id="1758176"/>
    <lineage>
        <taxon>Bacteria</taxon>
        <taxon>Pseudomonadati</taxon>
        <taxon>Bacteroidota</taxon>
        <taxon>Cytophagia</taxon>
        <taxon>Cytophagales</taxon>
        <taxon>Roseivirgaceae</taxon>
        <taxon>Roseivirga</taxon>
    </lineage>
</organism>
<dbReference type="EMBL" id="BNAG01000001">
    <property type="protein sequence ID" value="GHE56547.1"/>
    <property type="molecule type" value="Genomic_DNA"/>
</dbReference>
<dbReference type="Proteomes" id="UP000658258">
    <property type="component" value="Unassembled WGS sequence"/>
</dbReference>
<evidence type="ECO:0008006" key="3">
    <source>
        <dbReference type="Google" id="ProtNLM"/>
    </source>
</evidence>
<gene>
    <name evidence="1" type="ORF">GCM10011340_09350</name>
</gene>
<proteinExistence type="predicted"/>
<sequence>MTRLQSILFLILWVPGLALAQVQHLGRYELEHNWDNIDYVVISQEENGVLIVQPQLKGNNKQYPVVFHHLDKQLNFLWADSLTVDRQLHLKGYHYVGDKTLLLFQNTQLNRLIKLVSVDLKQRELQEFEPKTIVDLDIQEFEVIQDHAVIGGYIESRPAVFAYDLNTNKVKTLPNVFQNNSELLEVKVNADSVTFNVLSSKQNLQKDRTIVVNTYDYNGNAIRGYELQTAKDHQLLSAVSSSIIDKEQLVVGLYSVKTGTFPSGFYVNHVDRTGRQTMRYYNFGEFNSFLDHNGERRAEKLKDKAITAKKRGREWRYKIDGLFTEMEESREALIIMGEFFKPWNMSTQNYMRYRQVTSPLIAPTDPFYNPYDAWTRSNFRSASQPNEFDFTHAFAFAINHKGELLWDHSMDIDEELKGTLRTFGAFQWSGADAYYAYYLDEELVARHLNGNEKERMVQKLRLMDDEDQLRYEKEEFQGIVGWFGNRFLVYGVQNVKNPEGDGNRKVFFVNAVAIEH</sequence>
<name>A0ABQ3I7D8_9BACT</name>
<protein>
    <recommendedName>
        <fullName evidence="3">Transcriptional regulator</fullName>
    </recommendedName>
</protein>